<evidence type="ECO:0000256" key="2">
    <source>
        <dbReference type="ARBA" id="ARBA00023043"/>
    </source>
</evidence>
<dbReference type="PANTHER" id="PTHR24198:SF165">
    <property type="entry name" value="ANKYRIN REPEAT-CONTAINING PROTEIN-RELATED"/>
    <property type="match status" value="1"/>
</dbReference>
<gene>
    <name evidence="4" type="ORF">OKA104_LOCUS51506</name>
</gene>
<sequence length="110" mass="12078">NRRSALHIAAENNRAVICGILLENHIQANLVDANQNTALHLAIQNGHIDVVRCLLAESDVDVLTFNAKGMNCLHVLAAFCKNNTQAIFEILLKHHSTFPLDIQDSQGNTV</sequence>
<dbReference type="EMBL" id="CAJOAY010028036">
    <property type="protein sequence ID" value="CAF4403019.1"/>
    <property type="molecule type" value="Genomic_DNA"/>
</dbReference>
<feature type="repeat" description="ANK" evidence="3">
    <location>
        <begin position="34"/>
        <end position="55"/>
    </location>
</feature>
<evidence type="ECO:0000256" key="3">
    <source>
        <dbReference type="PROSITE-ProRule" id="PRU00023"/>
    </source>
</evidence>
<evidence type="ECO:0000313" key="5">
    <source>
        <dbReference type="Proteomes" id="UP000663881"/>
    </source>
</evidence>
<keyword evidence="2 3" id="KW-0040">ANK repeat</keyword>
<dbReference type="SUPFAM" id="SSF48403">
    <property type="entry name" value="Ankyrin repeat"/>
    <property type="match status" value="1"/>
</dbReference>
<dbReference type="Pfam" id="PF12796">
    <property type="entry name" value="Ank_2"/>
    <property type="match status" value="1"/>
</dbReference>
<dbReference type="Gene3D" id="1.25.40.20">
    <property type="entry name" value="Ankyrin repeat-containing domain"/>
    <property type="match status" value="1"/>
</dbReference>
<dbReference type="AlphaFoldDB" id="A0A820P985"/>
<organism evidence="4 5">
    <name type="scientific">Adineta steineri</name>
    <dbReference type="NCBI Taxonomy" id="433720"/>
    <lineage>
        <taxon>Eukaryota</taxon>
        <taxon>Metazoa</taxon>
        <taxon>Spiralia</taxon>
        <taxon>Gnathifera</taxon>
        <taxon>Rotifera</taxon>
        <taxon>Eurotatoria</taxon>
        <taxon>Bdelloidea</taxon>
        <taxon>Adinetida</taxon>
        <taxon>Adinetidae</taxon>
        <taxon>Adineta</taxon>
    </lineage>
</organism>
<dbReference type="PROSITE" id="PS50297">
    <property type="entry name" value="ANK_REP_REGION"/>
    <property type="match status" value="1"/>
</dbReference>
<dbReference type="SMART" id="SM00248">
    <property type="entry name" value="ANK"/>
    <property type="match status" value="3"/>
</dbReference>
<comment type="caution">
    <text evidence="4">The sequence shown here is derived from an EMBL/GenBank/DDBJ whole genome shotgun (WGS) entry which is preliminary data.</text>
</comment>
<evidence type="ECO:0000313" key="4">
    <source>
        <dbReference type="EMBL" id="CAF4403019.1"/>
    </source>
</evidence>
<accession>A0A820P985</accession>
<proteinExistence type="predicted"/>
<protein>
    <submittedName>
        <fullName evidence="4">Uncharacterized protein</fullName>
    </submittedName>
</protein>
<keyword evidence="1" id="KW-0677">Repeat</keyword>
<dbReference type="PANTHER" id="PTHR24198">
    <property type="entry name" value="ANKYRIN REPEAT AND PROTEIN KINASE DOMAIN-CONTAINING PROTEIN"/>
    <property type="match status" value="1"/>
</dbReference>
<feature type="non-terminal residue" evidence="4">
    <location>
        <position position="1"/>
    </location>
</feature>
<dbReference type="PROSITE" id="PS50088">
    <property type="entry name" value="ANK_REPEAT"/>
    <property type="match status" value="1"/>
</dbReference>
<reference evidence="4" key="1">
    <citation type="submission" date="2021-02" db="EMBL/GenBank/DDBJ databases">
        <authorList>
            <person name="Nowell W R."/>
        </authorList>
    </citation>
    <scope>NUCLEOTIDE SEQUENCE</scope>
</reference>
<dbReference type="InterPro" id="IPR036770">
    <property type="entry name" value="Ankyrin_rpt-contain_sf"/>
</dbReference>
<dbReference type="InterPro" id="IPR002110">
    <property type="entry name" value="Ankyrin_rpt"/>
</dbReference>
<evidence type="ECO:0000256" key="1">
    <source>
        <dbReference type="ARBA" id="ARBA00022737"/>
    </source>
</evidence>
<name>A0A820P985_9BILA</name>
<dbReference type="Proteomes" id="UP000663881">
    <property type="component" value="Unassembled WGS sequence"/>
</dbReference>